<dbReference type="SUPFAM" id="SSF52047">
    <property type="entry name" value="RNI-like"/>
    <property type="match status" value="1"/>
</dbReference>
<comment type="caution">
    <text evidence="1">The sequence shown here is derived from an EMBL/GenBank/DDBJ whole genome shotgun (WGS) entry which is preliminary data.</text>
</comment>
<dbReference type="AlphaFoldDB" id="A0A9P6LY01"/>
<feature type="non-terminal residue" evidence="1">
    <location>
        <position position="216"/>
    </location>
</feature>
<accession>A0A9P6LY01</accession>
<proteinExistence type="predicted"/>
<keyword evidence="2" id="KW-1185">Reference proteome</keyword>
<dbReference type="Proteomes" id="UP000749646">
    <property type="component" value="Unassembled WGS sequence"/>
</dbReference>
<reference evidence="1" key="1">
    <citation type="journal article" date="2020" name="Fungal Divers.">
        <title>Resolving the Mortierellaceae phylogeny through synthesis of multi-gene phylogenetics and phylogenomics.</title>
        <authorList>
            <person name="Vandepol N."/>
            <person name="Liber J."/>
            <person name="Desiro A."/>
            <person name="Na H."/>
            <person name="Kennedy M."/>
            <person name="Barry K."/>
            <person name="Grigoriev I.V."/>
            <person name="Miller A.N."/>
            <person name="O'Donnell K."/>
            <person name="Stajich J.E."/>
            <person name="Bonito G."/>
        </authorList>
    </citation>
    <scope>NUCLEOTIDE SEQUENCE</scope>
    <source>
        <strain evidence="1">MES-2147</strain>
    </source>
</reference>
<organism evidence="1 2">
    <name type="scientific">Modicella reniformis</name>
    <dbReference type="NCBI Taxonomy" id="1440133"/>
    <lineage>
        <taxon>Eukaryota</taxon>
        <taxon>Fungi</taxon>
        <taxon>Fungi incertae sedis</taxon>
        <taxon>Mucoromycota</taxon>
        <taxon>Mortierellomycotina</taxon>
        <taxon>Mortierellomycetes</taxon>
        <taxon>Mortierellales</taxon>
        <taxon>Mortierellaceae</taxon>
        <taxon>Modicella</taxon>
    </lineage>
</organism>
<dbReference type="EMBL" id="JAAAHW010007232">
    <property type="protein sequence ID" value="KAF9949986.1"/>
    <property type="molecule type" value="Genomic_DNA"/>
</dbReference>
<sequence>MISAFHRYGHFIRTLKSLDRNFPDPTLFGPNCRFLTSIYITRDYDYLSTTCTQRMMTLIDDNPHIHTFSIYNRIGTDLDCLISDLNFFRHLPALKNLTLFGITIRVYVDRQYIKDMIHLNTSIESGSQEQQVMWKLTRLRYRGNLSFGMLLLERCPYLTYFYGDNPQFIRALIKHHHSGYPLQMQHLYLNGLPVHTKDLEEFIRICGKSSGLKSFD</sequence>
<protein>
    <submittedName>
        <fullName evidence="1">Uncharacterized protein</fullName>
    </submittedName>
</protein>
<gene>
    <name evidence="1" type="ORF">BGZ65_006923</name>
</gene>
<evidence type="ECO:0000313" key="2">
    <source>
        <dbReference type="Proteomes" id="UP000749646"/>
    </source>
</evidence>
<evidence type="ECO:0000313" key="1">
    <source>
        <dbReference type="EMBL" id="KAF9949986.1"/>
    </source>
</evidence>
<name>A0A9P6LY01_9FUNG</name>